<evidence type="ECO:0000313" key="11">
    <source>
        <dbReference type="EMBL" id="AVP87638.1"/>
    </source>
</evidence>
<feature type="transmembrane region" description="Helical" evidence="9">
    <location>
        <begin position="437"/>
        <end position="458"/>
    </location>
</feature>
<evidence type="ECO:0000256" key="2">
    <source>
        <dbReference type="ARBA" id="ARBA00004141"/>
    </source>
</evidence>
<accession>A0A2P1P8N3</accession>
<dbReference type="InterPro" id="IPR004358">
    <property type="entry name" value="Sig_transdc_His_kin-like_C"/>
</dbReference>
<keyword evidence="12" id="KW-1185">Reference proteome</keyword>
<gene>
    <name evidence="11" type="ORF">phytr_6970</name>
</gene>
<dbReference type="RefSeq" id="WP_106874493.1">
    <property type="nucleotide sequence ID" value="NZ_CP027845.1"/>
</dbReference>
<feature type="transmembrane region" description="Helical" evidence="9">
    <location>
        <begin position="181"/>
        <end position="199"/>
    </location>
</feature>
<feature type="transmembrane region" description="Helical" evidence="9">
    <location>
        <begin position="147"/>
        <end position="169"/>
    </location>
</feature>
<comment type="similarity">
    <text evidence="3">Belongs to the sodium:solute symporter (SSF) (TC 2.A.21) family.</text>
</comment>
<evidence type="ECO:0000256" key="1">
    <source>
        <dbReference type="ARBA" id="ARBA00000085"/>
    </source>
</evidence>
<dbReference type="InterPro" id="IPR036890">
    <property type="entry name" value="HATPase_C_sf"/>
</dbReference>
<evidence type="ECO:0000256" key="7">
    <source>
        <dbReference type="ARBA" id="ARBA00022989"/>
    </source>
</evidence>
<feature type="transmembrane region" description="Helical" evidence="9">
    <location>
        <begin position="543"/>
        <end position="561"/>
    </location>
</feature>
<keyword evidence="8 9" id="KW-0472">Membrane</keyword>
<dbReference type="GO" id="GO:0000155">
    <property type="term" value="F:phosphorelay sensor kinase activity"/>
    <property type="evidence" value="ECO:0007669"/>
    <property type="project" value="InterPro"/>
</dbReference>
<feature type="transmembrane region" description="Helical" evidence="9">
    <location>
        <begin position="311"/>
        <end position="336"/>
    </location>
</feature>
<dbReference type="OrthoDB" id="5464450at2"/>
<feature type="transmembrane region" description="Helical" evidence="9">
    <location>
        <begin position="231"/>
        <end position="251"/>
    </location>
</feature>
<dbReference type="AlphaFoldDB" id="A0A2P1P8N3"/>
<dbReference type="InterPro" id="IPR005467">
    <property type="entry name" value="His_kinase_dom"/>
</dbReference>
<dbReference type="InterPro" id="IPR003661">
    <property type="entry name" value="HisK_dim/P_dom"/>
</dbReference>
<dbReference type="EC" id="2.7.13.3" evidence="4"/>
<feature type="transmembrane region" description="Helical" evidence="9">
    <location>
        <begin position="511"/>
        <end position="531"/>
    </location>
</feature>
<evidence type="ECO:0000256" key="4">
    <source>
        <dbReference type="ARBA" id="ARBA00012438"/>
    </source>
</evidence>
<name>A0A2P1P8N3_9RICK</name>
<evidence type="ECO:0000256" key="9">
    <source>
        <dbReference type="SAM" id="Phobius"/>
    </source>
</evidence>
<dbReference type="PROSITE" id="PS50283">
    <property type="entry name" value="NA_SOLUT_SYMP_3"/>
    <property type="match status" value="1"/>
</dbReference>
<dbReference type="Pfam" id="PF02518">
    <property type="entry name" value="HATPase_c"/>
    <property type="match status" value="1"/>
</dbReference>
<dbReference type="EMBL" id="CP027845">
    <property type="protein sequence ID" value="AVP87638.1"/>
    <property type="molecule type" value="Genomic_DNA"/>
</dbReference>
<dbReference type="Proteomes" id="UP000241762">
    <property type="component" value="Chromosome"/>
</dbReference>
<reference evidence="11 12" key="1">
    <citation type="submission" date="2018-03" db="EMBL/GenBank/DDBJ databases">
        <title>A gene transfer event suggests a long-term partnership between eustigmatophyte algae and a novel lineage of endosymbiotic bacteria.</title>
        <authorList>
            <person name="Yurchenko T."/>
            <person name="Sevcikova T."/>
            <person name="Pribyl P."/>
            <person name="El Karkouri K."/>
            <person name="Klimes V."/>
            <person name="Amaral R."/>
            <person name="Zbrankova V."/>
            <person name="Kim E."/>
            <person name="Raoult D."/>
            <person name="Santos L.M.A."/>
            <person name="Elias M."/>
        </authorList>
    </citation>
    <scope>NUCLEOTIDE SEQUENCE [LARGE SCALE GENOMIC DNA]</scope>
    <source>
        <strain evidence="11">CCALA 838</strain>
    </source>
</reference>
<dbReference type="SMART" id="SM00388">
    <property type="entry name" value="HisKA"/>
    <property type="match status" value="1"/>
</dbReference>
<keyword evidence="5" id="KW-0597">Phosphoprotein</keyword>
<evidence type="ECO:0000256" key="6">
    <source>
        <dbReference type="ARBA" id="ARBA00022692"/>
    </source>
</evidence>
<feature type="transmembrane region" description="Helical" evidence="9">
    <location>
        <begin position="6"/>
        <end position="25"/>
    </location>
</feature>
<sequence length="933" mass="105473">MLNLNLDIIIFAGFFIIYFLANFFYRTKKTSIDDYNHPNRNFSSVQIAATLISLRISSGLIPYAFIESYRNGLCTIIPSLFLPLSFLFVAKFISPRMGEFLGKYSVAQIMRELWGNWAAFITAISSILFALVILITKFTFISQLLGILLGIPYEVGILISAILIISYSLFARIKVSVFSDVMQFAVFSCIVPIILLIGWKGFSNTEIIWQTLISNPRFDPKHVLNFHNPGFYNMLGVCMIAFIPKFGPLFFPNISMSQNPQQSAQGFKIAGFILLILQLVIIFLAVVLVSENPNLSSNDIFKYCINNYAHTGLRAIICICLIILSLCISDFLLLSASAILTRDMLGPLGVRWAQNELLIFQSLSIIAGSIGSYIALNVNGNFMLMMGFASIFMTLVSPPLLFAIFGFRSSELSVIIGMAGSIIVMIIYQWHFAIPGLSFFIPGILANIIFLFGSHYLLKQTGGWLGIKGKREFDEFQEEKRRLRQKFIYDTLNINFIDFCKQSLPTSEANISFFGIFGILSIFLTQISVPYTVSFKYSSLLNFIYPSTFIIAANLVFYPIWPQALKKEEFLSIVWLLSVFYISIIIPAIFAFATKFLPMQMIIVLINFIAIFVMLKWNIAISLMLIGAFIVSLYLYCFADGINSENLQLQISYLLLFLSGTLISFLKPYKSTEKEQESLSNINTKLQNISEQTLNLLILKQDILHNLNQEIQTPIENIGAGAATLNQNKSNLEKHNQDSVELVYKEYQKLQTYVNKLVDLSQFETGNVNLKYQDINFQELVETVLNQCKYCQLKSSNVHFEFDTQAKHLITTCDPNKISQCLEYLINNAINFTTQGKIIILLENEDTVIQETMVQTIKCSIIDEGIGIPEDELKYIFGVFAKSSYTKNAGKGLGLALCQRIVELHHGRIWAENNKTKPGATFAFMIPRKPILS</sequence>
<evidence type="ECO:0000256" key="3">
    <source>
        <dbReference type="ARBA" id="ARBA00006434"/>
    </source>
</evidence>
<dbReference type="Gene3D" id="1.10.287.130">
    <property type="match status" value="1"/>
</dbReference>
<evidence type="ECO:0000256" key="5">
    <source>
        <dbReference type="ARBA" id="ARBA00022553"/>
    </source>
</evidence>
<feature type="transmembrane region" description="Helical" evidence="9">
    <location>
        <begin position="599"/>
        <end position="615"/>
    </location>
</feature>
<feature type="transmembrane region" description="Helical" evidence="9">
    <location>
        <begin position="114"/>
        <end position="135"/>
    </location>
</feature>
<dbReference type="GO" id="GO:0022857">
    <property type="term" value="F:transmembrane transporter activity"/>
    <property type="evidence" value="ECO:0007669"/>
    <property type="project" value="InterPro"/>
</dbReference>
<protein>
    <recommendedName>
        <fullName evidence="4">histidine kinase</fullName>
        <ecNumber evidence="4">2.7.13.3</ecNumber>
    </recommendedName>
</protein>
<dbReference type="Gene3D" id="3.30.565.10">
    <property type="entry name" value="Histidine kinase-like ATPase, C-terminal domain"/>
    <property type="match status" value="1"/>
</dbReference>
<evidence type="ECO:0000313" key="12">
    <source>
        <dbReference type="Proteomes" id="UP000241762"/>
    </source>
</evidence>
<feature type="transmembrane region" description="Helical" evidence="9">
    <location>
        <begin position="622"/>
        <end position="641"/>
    </location>
</feature>
<dbReference type="InterPro" id="IPR036097">
    <property type="entry name" value="HisK_dim/P_sf"/>
</dbReference>
<dbReference type="KEGG" id="ptc:phytr_6970"/>
<feature type="transmembrane region" description="Helical" evidence="9">
    <location>
        <begin position="382"/>
        <end position="405"/>
    </location>
</feature>
<organism evidence="11 12">
    <name type="scientific">Candidatus Phycorickettsia trachydisci</name>
    <dbReference type="NCBI Taxonomy" id="2115978"/>
    <lineage>
        <taxon>Bacteria</taxon>
        <taxon>Pseudomonadati</taxon>
        <taxon>Pseudomonadota</taxon>
        <taxon>Alphaproteobacteria</taxon>
        <taxon>Rickettsiales</taxon>
        <taxon>Rickettsiaceae</taxon>
        <taxon>Candidatus Phycorickettsia</taxon>
    </lineage>
</organism>
<dbReference type="GO" id="GO:0016020">
    <property type="term" value="C:membrane"/>
    <property type="evidence" value="ECO:0007669"/>
    <property type="project" value="UniProtKB-SubCell"/>
</dbReference>
<dbReference type="PROSITE" id="PS50109">
    <property type="entry name" value="HIS_KIN"/>
    <property type="match status" value="1"/>
</dbReference>
<keyword evidence="7 9" id="KW-1133">Transmembrane helix</keyword>
<dbReference type="InterPro" id="IPR038377">
    <property type="entry name" value="Na/Glc_symporter_sf"/>
</dbReference>
<dbReference type="SUPFAM" id="SSF47384">
    <property type="entry name" value="Homodimeric domain of signal transducing histidine kinase"/>
    <property type="match status" value="1"/>
</dbReference>
<dbReference type="InterPro" id="IPR003594">
    <property type="entry name" value="HATPase_dom"/>
</dbReference>
<feature type="transmembrane region" description="Helical" evidence="9">
    <location>
        <begin position="45"/>
        <end position="66"/>
    </location>
</feature>
<keyword evidence="6 9" id="KW-0812">Transmembrane</keyword>
<feature type="transmembrane region" description="Helical" evidence="9">
    <location>
        <begin position="573"/>
        <end position="593"/>
    </location>
</feature>
<dbReference type="Gene3D" id="1.20.1730.10">
    <property type="entry name" value="Sodium/glucose cotransporter"/>
    <property type="match status" value="1"/>
</dbReference>
<feature type="domain" description="Histidine kinase" evidence="10">
    <location>
        <begin position="706"/>
        <end position="930"/>
    </location>
</feature>
<dbReference type="PANTHER" id="PTHR43547">
    <property type="entry name" value="TWO-COMPONENT HISTIDINE KINASE"/>
    <property type="match status" value="1"/>
</dbReference>
<feature type="transmembrane region" description="Helical" evidence="9">
    <location>
        <begin position="72"/>
        <end position="93"/>
    </location>
</feature>
<comment type="catalytic activity">
    <reaction evidence="1">
        <text>ATP + protein L-histidine = ADP + protein N-phospho-L-histidine.</text>
        <dbReference type="EC" id="2.7.13.3"/>
    </reaction>
</comment>
<dbReference type="PRINTS" id="PR00344">
    <property type="entry name" value="BCTRLSENSOR"/>
</dbReference>
<feature type="transmembrane region" description="Helical" evidence="9">
    <location>
        <begin position="272"/>
        <end position="291"/>
    </location>
</feature>
<dbReference type="InterPro" id="IPR001734">
    <property type="entry name" value="Na/solute_symporter"/>
</dbReference>
<evidence type="ECO:0000259" key="10">
    <source>
        <dbReference type="PROSITE" id="PS50109"/>
    </source>
</evidence>
<feature type="transmembrane region" description="Helical" evidence="9">
    <location>
        <begin position="412"/>
        <end position="431"/>
    </location>
</feature>
<proteinExistence type="inferred from homology"/>
<dbReference type="SUPFAM" id="SSF55874">
    <property type="entry name" value="ATPase domain of HSP90 chaperone/DNA topoisomerase II/histidine kinase"/>
    <property type="match status" value="1"/>
</dbReference>
<comment type="subcellular location">
    <subcellularLocation>
        <location evidence="2">Membrane</location>
        <topology evidence="2">Multi-pass membrane protein</topology>
    </subcellularLocation>
</comment>
<evidence type="ECO:0000256" key="8">
    <source>
        <dbReference type="ARBA" id="ARBA00023136"/>
    </source>
</evidence>
<feature type="transmembrane region" description="Helical" evidence="9">
    <location>
        <begin position="647"/>
        <end position="666"/>
    </location>
</feature>
<dbReference type="PANTHER" id="PTHR43547:SF2">
    <property type="entry name" value="HYBRID SIGNAL TRANSDUCTION HISTIDINE KINASE C"/>
    <property type="match status" value="1"/>
</dbReference>
<dbReference type="SMART" id="SM00387">
    <property type="entry name" value="HATPase_c"/>
    <property type="match status" value="1"/>
</dbReference>